<keyword evidence="1" id="KW-0472">Membrane</keyword>
<evidence type="ECO:0000256" key="1">
    <source>
        <dbReference type="SAM" id="Phobius"/>
    </source>
</evidence>
<evidence type="ECO:0000313" key="2">
    <source>
        <dbReference type="EMBL" id="TFK29309.1"/>
    </source>
</evidence>
<dbReference type="OrthoDB" id="3356019at2759"/>
<keyword evidence="1" id="KW-1133">Transmembrane helix</keyword>
<dbReference type="EMBL" id="ML210150">
    <property type="protein sequence ID" value="TFK29309.1"/>
    <property type="molecule type" value="Genomic_DNA"/>
</dbReference>
<accession>A0A5C3L8F5</accession>
<feature type="transmembrane region" description="Helical" evidence="1">
    <location>
        <begin position="56"/>
        <end position="79"/>
    </location>
</feature>
<organism evidence="2 3">
    <name type="scientific">Coprinopsis marcescibilis</name>
    <name type="common">Agaric fungus</name>
    <name type="synonym">Psathyrella marcescibilis</name>
    <dbReference type="NCBI Taxonomy" id="230819"/>
    <lineage>
        <taxon>Eukaryota</taxon>
        <taxon>Fungi</taxon>
        <taxon>Dikarya</taxon>
        <taxon>Basidiomycota</taxon>
        <taxon>Agaricomycotina</taxon>
        <taxon>Agaricomycetes</taxon>
        <taxon>Agaricomycetidae</taxon>
        <taxon>Agaricales</taxon>
        <taxon>Agaricineae</taxon>
        <taxon>Psathyrellaceae</taxon>
        <taxon>Coprinopsis</taxon>
    </lineage>
</organism>
<evidence type="ECO:0008006" key="4">
    <source>
        <dbReference type="Google" id="ProtNLM"/>
    </source>
</evidence>
<dbReference type="Proteomes" id="UP000307440">
    <property type="component" value="Unassembled WGS sequence"/>
</dbReference>
<sequence>MSSSLSTRTRRDRDVQTAYEIQSRAAASGALRGFGVGAGVAIIAHHTWPLFRRQTLAFKGFLVSGFTCFGLIFAAEAALQEHEGTRRKEENVIRRAARLDLARQGLIGTESEIAKWRSERENKEQ</sequence>
<gene>
    <name evidence="2" type="ORF">FA15DRAFT_664239</name>
</gene>
<protein>
    <recommendedName>
        <fullName evidence="4">HIG1 domain-containing protein</fullName>
    </recommendedName>
</protein>
<keyword evidence="3" id="KW-1185">Reference proteome</keyword>
<evidence type="ECO:0000313" key="3">
    <source>
        <dbReference type="Proteomes" id="UP000307440"/>
    </source>
</evidence>
<feature type="transmembrane region" description="Helical" evidence="1">
    <location>
        <begin position="21"/>
        <end position="44"/>
    </location>
</feature>
<keyword evidence="1" id="KW-0812">Transmembrane</keyword>
<name>A0A5C3L8F5_COPMA</name>
<reference evidence="2 3" key="1">
    <citation type="journal article" date="2019" name="Nat. Ecol. Evol.">
        <title>Megaphylogeny resolves global patterns of mushroom evolution.</title>
        <authorList>
            <person name="Varga T."/>
            <person name="Krizsan K."/>
            <person name="Foldi C."/>
            <person name="Dima B."/>
            <person name="Sanchez-Garcia M."/>
            <person name="Sanchez-Ramirez S."/>
            <person name="Szollosi G.J."/>
            <person name="Szarkandi J.G."/>
            <person name="Papp V."/>
            <person name="Albert L."/>
            <person name="Andreopoulos W."/>
            <person name="Angelini C."/>
            <person name="Antonin V."/>
            <person name="Barry K.W."/>
            <person name="Bougher N.L."/>
            <person name="Buchanan P."/>
            <person name="Buyck B."/>
            <person name="Bense V."/>
            <person name="Catcheside P."/>
            <person name="Chovatia M."/>
            <person name="Cooper J."/>
            <person name="Damon W."/>
            <person name="Desjardin D."/>
            <person name="Finy P."/>
            <person name="Geml J."/>
            <person name="Haridas S."/>
            <person name="Hughes K."/>
            <person name="Justo A."/>
            <person name="Karasinski D."/>
            <person name="Kautmanova I."/>
            <person name="Kiss B."/>
            <person name="Kocsube S."/>
            <person name="Kotiranta H."/>
            <person name="LaButti K.M."/>
            <person name="Lechner B.E."/>
            <person name="Liimatainen K."/>
            <person name="Lipzen A."/>
            <person name="Lukacs Z."/>
            <person name="Mihaltcheva S."/>
            <person name="Morgado L.N."/>
            <person name="Niskanen T."/>
            <person name="Noordeloos M.E."/>
            <person name="Ohm R.A."/>
            <person name="Ortiz-Santana B."/>
            <person name="Ovrebo C."/>
            <person name="Racz N."/>
            <person name="Riley R."/>
            <person name="Savchenko A."/>
            <person name="Shiryaev A."/>
            <person name="Soop K."/>
            <person name="Spirin V."/>
            <person name="Szebenyi C."/>
            <person name="Tomsovsky M."/>
            <person name="Tulloss R.E."/>
            <person name="Uehling J."/>
            <person name="Grigoriev I.V."/>
            <person name="Vagvolgyi C."/>
            <person name="Papp T."/>
            <person name="Martin F.M."/>
            <person name="Miettinen O."/>
            <person name="Hibbett D.S."/>
            <person name="Nagy L.G."/>
        </authorList>
    </citation>
    <scope>NUCLEOTIDE SEQUENCE [LARGE SCALE GENOMIC DNA]</scope>
    <source>
        <strain evidence="2 3">CBS 121175</strain>
    </source>
</reference>
<dbReference type="AlphaFoldDB" id="A0A5C3L8F5"/>
<proteinExistence type="predicted"/>